<protein>
    <submittedName>
        <fullName evidence="2">SAG-related sequence SRS36A</fullName>
    </submittedName>
</protein>
<accession>A0A086KBI5</accession>
<organism evidence="2 3">
    <name type="scientific">Toxoplasma gondii FOU</name>
    <dbReference type="NCBI Taxonomy" id="943167"/>
    <lineage>
        <taxon>Eukaryota</taxon>
        <taxon>Sar</taxon>
        <taxon>Alveolata</taxon>
        <taxon>Apicomplexa</taxon>
        <taxon>Conoidasida</taxon>
        <taxon>Coccidia</taxon>
        <taxon>Eucoccidiorida</taxon>
        <taxon>Eimeriorina</taxon>
        <taxon>Sarcocystidae</taxon>
        <taxon>Toxoplasma</taxon>
    </lineage>
</organism>
<dbReference type="InterPro" id="IPR007226">
    <property type="entry name" value="SRS_dom"/>
</dbReference>
<feature type="domain" description="SRS" evidence="1">
    <location>
        <begin position="24"/>
        <end position="135"/>
    </location>
</feature>
<feature type="domain" description="SRS" evidence="1">
    <location>
        <begin position="146"/>
        <end position="207"/>
    </location>
</feature>
<reference evidence="2 3" key="1">
    <citation type="submission" date="2014-07" db="EMBL/GenBank/DDBJ databases">
        <authorList>
            <person name="Sibley D."/>
            <person name="Venepally P."/>
            <person name="Karamycheva S."/>
            <person name="Hadjithomas M."/>
            <person name="Khan A."/>
            <person name="Brunk B."/>
            <person name="Roos D."/>
            <person name="Caler E."/>
            <person name="Lorenzi H."/>
        </authorList>
    </citation>
    <scope>NUCLEOTIDE SEQUENCE [LARGE SCALE GENOMIC DNA]</scope>
    <source>
        <strain evidence="2 3">FOU</strain>
    </source>
</reference>
<dbReference type="InterPro" id="IPR028352">
    <property type="entry name" value="Surface_antig_SAG1"/>
</dbReference>
<proteinExistence type="predicted"/>
<comment type="caution">
    <text evidence="2">The sequence shown here is derived from an EMBL/GenBank/DDBJ whole genome shotgun (WGS) entry which is preliminary data.</text>
</comment>
<dbReference type="PRINTS" id="PR01801">
    <property type="entry name" value="SURFCEANTIGN"/>
</dbReference>
<dbReference type="GO" id="GO:0016020">
    <property type="term" value="C:membrane"/>
    <property type="evidence" value="ECO:0007669"/>
    <property type="project" value="InterPro"/>
</dbReference>
<dbReference type="EMBL" id="AEYH02002217">
    <property type="protein sequence ID" value="KFG41753.1"/>
    <property type="molecule type" value="Genomic_DNA"/>
</dbReference>
<evidence type="ECO:0000259" key="1">
    <source>
        <dbReference type="Pfam" id="PF04092"/>
    </source>
</evidence>
<sequence length="229" mass="24608">MQGRKADDHVRVRRSFWCSRGSGRENKCTLSQSSNGITVDCSTHSFTVVPSDTSKICIGEGHDETLTACNTNEVSTIKEFLGVADGTNAPQWTADHALTIPTEQFSIIDKTFFAECLSKSGTNQGTKECLVPVSVKARASAVKNGVLICAYGTQSNNTVLAVTLDAKNNSLTIICGTEGQMHPEKDSLTAYQCTSSNPENCKTLNLSSCRASQRGGGRRLTQTVMRSNS</sequence>
<dbReference type="AlphaFoldDB" id="A0A086KBI5"/>
<dbReference type="Proteomes" id="UP000028838">
    <property type="component" value="Unassembled WGS sequence"/>
</dbReference>
<dbReference type="SUPFAM" id="SSF74877">
    <property type="entry name" value="Major surface antigen p30, SAG1"/>
    <property type="match status" value="2"/>
</dbReference>
<dbReference type="VEuPathDB" id="ToxoDB:TGFOU_292250"/>
<dbReference type="Gene3D" id="2.60.40.1320">
    <property type="entry name" value="SRS domain"/>
    <property type="match status" value="2"/>
</dbReference>
<name>A0A086KBI5_TOXGO</name>
<gene>
    <name evidence="2" type="ORF">TGFOU_292250</name>
</gene>
<evidence type="ECO:0000313" key="3">
    <source>
        <dbReference type="Proteomes" id="UP000028838"/>
    </source>
</evidence>
<dbReference type="Pfam" id="PF04092">
    <property type="entry name" value="SAG"/>
    <property type="match status" value="2"/>
</dbReference>
<evidence type="ECO:0000313" key="2">
    <source>
        <dbReference type="EMBL" id="KFG41753.1"/>
    </source>
</evidence>
<dbReference type="InterPro" id="IPR036755">
    <property type="entry name" value="SRS_dom_sf"/>
</dbReference>